<feature type="transmembrane region" description="Helical" evidence="4">
    <location>
        <begin position="66"/>
        <end position="90"/>
    </location>
</feature>
<feature type="domain" description="AAA+ ATPase" evidence="5">
    <location>
        <begin position="599"/>
        <end position="743"/>
    </location>
</feature>
<gene>
    <name evidence="7" type="ORF">UW36_C0001G0048</name>
</gene>
<accession>A0A0G1HFT8</accession>
<keyword evidence="3" id="KW-0143">Chaperone</keyword>
<dbReference type="InterPro" id="IPR003959">
    <property type="entry name" value="ATPase_AAA_core"/>
</dbReference>
<dbReference type="SMART" id="SM00382">
    <property type="entry name" value="AAA"/>
    <property type="match status" value="2"/>
</dbReference>
<evidence type="ECO:0000313" key="7">
    <source>
        <dbReference type="EMBL" id="KKT45750.1"/>
    </source>
</evidence>
<dbReference type="GO" id="GO:0005737">
    <property type="term" value="C:cytoplasm"/>
    <property type="evidence" value="ECO:0007669"/>
    <property type="project" value="TreeGrafter"/>
</dbReference>
<dbReference type="CDD" id="cd00009">
    <property type="entry name" value="AAA"/>
    <property type="match status" value="1"/>
</dbReference>
<dbReference type="PATRIC" id="fig|1619110.3.peg.52"/>
<dbReference type="Pfam" id="PF00004">
    <property type="entry name" value="AAA"/>
    <property type="match status" value="1"/>
</dbReference>
<evidence type="ECO:0000256" key="4">
    <source>
        <dbReference type="SAM" id="Phobius"/>
    </source>
</evidence>
<dbReference type="InterPro" id="IPR041546">
    <property type="entry name" value="ClpA/ClpB_AAA_lid"/>
</dbReference>
<dbReference type="SMART" id="SM01086">
    <property type="entry name" value="ClpB_D2-small"/>
    <property type="match status" value="1"/>
</dbReference>
<dbReference type="InterPro" id="IPR027417">
    <property type="entry name" value="P-loop_NTPase"/>
</dbReference>
<feature type="domain" description="Clp ATPase C-terminal" evidence="6">
    <location>
        <begin position="765"/>
        <end position="850"/>
    </location>
</feature>
<keyword evidence="2" id="KW-0067">ATP-binding</keyword>
<dbReference type="STRING" id="1619110.UW36_C0001G0048"/>
<dbReference type="InterPro" id="IPR003593">
    <property type="entry name" value="AAA+_ATPase"/>
</dbReference>
<dbReference type="Proteomes" id="UP000034128">
    <property type="component" value="Unassembled WGS sequence"/>
</dbReference>
<evidence type="ECO:0000256" key="2">
    <source>
        <dbReference type="ARBA" id="ARBA00022840"/>
    </source>
</evidence>
<dbReference type="GO" id="GO:0034605">
    <property type="term" value="P:cellular response to heat"/>
    <property type="evidence" value="ECO:0007669"/>
    <property type="project" value="TreeGrafter"/>
</dbReference>
<sequence length="851" mass="94599">MTIPVRPQHITRFIEFIFLGAPKKLFIIGKRLIALTNYELSFTLNLRLILIPLFGDYTRVGRAIGVVVRLLCILSGLVALALLSLVVFLLPILWYFALFGLIYGLGGFSLAVGLVFFGMWYLSVKNKPFASGQPRPYVADLFRDLAIRGNIQLKDFLASPHVLEMCVRLELSGSEFPLAILNSLSYQQVVASHKAWESKAYGYMQDFGNLYVEPEHVFLAIVSSLSGVDRLLSKYGLVIEDFVDCARWLLAKRDEKATAHVWQAYYKLPAMGGIGKGSTGRVTPGLDQVSTDYTRLVKEGLVERTYWRKDEIKRVADLLGGSNRNVLVVGPPGCGKTGIIKGIAYSVIKGTEYDHLKFKRIVSLEVGKILAGTKGGGDVADKLKKALEDALGSGDVILFVDDIHTLVAGSSAEDSRTSIAYTTLVNYLSNGRLQFIGATNVENYRKYIEPNGSFAQMFQVVEVPASSKPETLEIIKTKARNSEEEFKVFVTFCALRKIVELGDKLIHERVFPDKAVDILNRCVAKVHKDSRIVNTSVVLEVLSEVTHIPVTAVSQEESQKLLNIEAEMKKRVIGQDEAVAMVGSALKRARAGIRNESKPIASFLFVGTTGVGKTETAKALARCYFGDEKLMIRLDMSEYQQKDSLSRLLGDPNGSSKGILIEAVRTRPFSLILLDEIEKAHQDILLTFLQVLDDGRLTDSSGFTANFTNTILIATSNVGTRSIQAIFARNGTFEEMKDTVIREVREKFAPEFLNRFTGIVVYKPLNMESVRRITDIMLGSVRKMADDKGIKLSFKPELVEELLKRGYSPEWGARPMARVIEETVMNYLSIKILSHEVVRGDAIELGAEVFR</sequence>
<name>A0A0G1HFT8_UNCKA</name>
<proteinExistence type="predicted"/>
<dbReference type="Gene3D" id="1.10.8.60">
    <property type="match status" value="2"/>
</dbReference>
<keyword evidence="4" id="KW-1133">Transmembrane helix</keyword>
<evidence type="ECO:0000256" key="1">
    <source>
        <dbReference type="ARBA" id="ARBA00022741"/>
    </source>
</evidence>
<keyword evidence="4" id="KW-0812">Transmembrane</keyword>
<dbReference type="PANTHER" id="PTHR11638">
    <property type="entry name" value="ATP-DEPENDENT CLP PROTEASE"/>
    <property type="match status" value="1"/>
</dbReference>
<dbReference type="InterPro" id="IPR001270">
    <property type="entry name" value="ClpA/B"/>
</dbReference>
<reference evidence="7 8" key="1">
    <citation type="journal article" date="2015" name="Nature">
        <title>rRNA introns, odd ribosomes, and small enigmatic genomes across a large radiation of phyla.</title>
        <authorList>
            <person name="Brown C.T."/>
            <person name="Hug L.A."/>
            <person name="Thomas B.C."/>
            <person name="Sharon I."/>
            <person name="Castelle C.J."/>
            <person name="Singh A."/>
            <person name="Wilkins M.J."/>
            <person name="Williams K.H."/>
            <person name="Banfield J.F."/>
        </authorList>
    </citation>
    <scope>NUCLEOTIDE SEQUENCE [LARGE SCALE GENOMIC DNA]</scope>
</reference>
<dbReference type="GO" id="GO:0005524">
    <property type="term" value="F:ATP binding"/>
    <property type="evidence" value="ECO:0007669"/>
    <property type="project" value="UniProtKB-KW"/>
</dbReference>
<feature type="transmembrane region" description="Helical" evidence="4">
    <location>
        <begin position="97"/>
        <end position="122"/>
    </location>
</feature>
<keyword evidence="1" id="KW-0547">Nucleotide-binding</keyword>
<dbReference type="Pfam" id="PF07724">
    <property type="entry name" value="AAA_2"/>
    <property type="match status" value="1"/>
</dbReference>
<evidence type="ECO:0000259" key="5">
    <source>
        <dbReference type="SMART" id="SM00382"/>
    </source>
</evidence>
<dbReference type="CDD" id="cd19499">
    <property type="entry name" value="RecA-like_ClpB_Hsp104-like"/>
    <property type="match status" value="1"/>
</dbReference>
<feature type="domain" description="AAA+ ATPase" evidence="5">
    <location>
        <begin position="322"/>
        <end position="467"/>
    </location>
</feature>
<protein>
    <submittedName>
        <fullName evidence="7">Chaperone, Hsp100 family, ClpC-type</fullName>
    </submittedName>
</protein>
<evidence type="ECO:0000259" key="6">
    <source>
        <dbReference type="SMART" id="SM01086"/>
    </source>
</evidence>
<evidence type="ECO:0000313" key="8">
    <source>
        <dbReference type="Proteomes" id="UP000034128"/>
    </source>
</evidence>
<evidence type="ECO:0000256" key="3">
    <source>
        <dbReference type="ARBA" id="ARBA00023186"/>
    </source>
</evidence>
<dbReference type="GO" id="GO:0016887">
    <property type="term" value="F:ATP hydrolysis activity"/>
    <property type="evidence" value="ECO:0007669"/>
    <property type="project" value="InterPro"/>
</dbReference>
<dbReference type="Gene3D" id="3.40.50.300">
    <property type="entry name" value="P-loop containing nucleotide triphosphate hydrolases"/>
    <property type="match status" value="2"/>
</dbReference>
<dbReference type="PRINTS" id="PR00300">
    <property type="entry name" value="CLPPROTEASEA"/>
</dbReference>
<dbReference type="InterPro" id="IPR019489">
    <property type="entry name" value="Clp_ATPase_C"/>
</dbReference>
<dbReference type="SUPFAM" id="SSF52540">
    <property type="entry name" value="P-loop containing nucleoside triphosphate hydrolases"/>
    <property type="match status" value="2"/>
</dbReference>
<dbReference type="Pfam" id="PF10431">
    <property type="entry name" value="ClpB_D2-small"/>
    <property type="match status" value="1"/>
</dbReference>
<organism evidence="7 8">
    <name type="scientific">candidate division WWE3 bacterium GW2011_GWA2_44_16</name>
    <dbReference type="NCBI Taxonomy" id="1619110"/>
    <lineage>
        <taxon>Bacteria</taxon>
        <taxon>Katanobacteria</taxon>
    </lineage>
</organism>
<dbReference type="EMBL" id="LCIA01000001">
    <property type="protein sequence ID" value="KKT45750.1"/>
    <property type="molecule type" value="Genomic_DNA"/>
</dbReference>
<comment type="caution">
    <text evidence="7">The sequence shown here is derived from an EMBL/GenBank/DDBJ whole genome shotgun (WGS) entry which is preliminary data.</text>
</comment>
<feature type="transmembrane region" description="Helical" evidence="4">
    <location>
        <begin position="32"/>
        <end position="54"/>
    </location>
</feature>
<dbReference type="FunFam" id="3.40.50.300:FF:000025">
    <property type="entry name" value="ATP-dependent Clp protease subunit"/>
    <property type="match status" value="1"/>
</dbReference>
<dbReference type="Pfam" id="PF17871">
    <property type="entry name" value="AAA_lid_9"/>
    <property type="match status" value="1"/>
</dbReference>
<dbReference type="InterPro" id="IPR050130">
    <property type="entry name" value="ClpA_ClpB"/>
</dbReference>
<dbReference type="PANTHER" id="PTHR11638:SF175">
    <property type="entry name" value="ATP-DEPENDENT CLP PROTEASE, ATP-BINDING SUBUNIT CLPC"/>
    <property type="match status" value="1"/>
</dbReference>
<dbReference type="AlphaFoldDB" id="A0A0G1HFT8"/>
<keyword evidence="4" id="KW-0472">Membrane</keyword>